<evidence type="ECO:0000259" key="10">
    <source>
        <dbReference type="Pfam" id="PF04262"/>
    </source>
</evidence>
<evidence type="ECO:0000256" key="2">
    <source>
        <dbReference type="ARBA" id="ARBA00008772"/>
    </source>
</evidence>
<evidence type="ECO:0000256" key="5">
    <source>
        <dbReference type="ARBA" id="ARBA00022741"/>
    </source>
</evidence>
<dbReference type="RefSeq" id="WP_126159900.1">
    <property type="nucleotide sequence ID" value="NZ_RQXW01000022.1"/>
</dbReference>
<evidence type="ECO:0000256" key="6">
    <source>
        <dbReference type="ARBA" id="ARBA00022840"/>
    </source>
</evidence>
<dbReference type="GO" id="GO:0004357">
    <property type="term" value="F:glutamate-cysteine ligase activity"/>
    <property type="evidence" value="ECO:0007669"/>
    <property type="project" value="UniProtKB-UniRule"/>
</dbReference>
<gene>
    <name evidence="8" type="primary">gshA</name>
    <name evidence="11" type="ORF">EH243_17245</name>
</gene>
<dbReference type="Gene3D" id="3.30.590.20">
    <property type="match status" value="1"/>
</dbReference>
<keyword evidence="6 8" id="KW-0067">ATP-binding</keyword>
<keyword evidence="12" id="KW-1185">Reference proteome</keyword>
<feature type="domain" description="Glutamate--cysteine ligase" evidence="10">
    <location>
        <begin position="10"/>
        <end position="380"/>
    </location>
</feature>
<dbReference type="AlphaFoldDB" id="A0A430KLW7"/>
<name>A0A430KLW7_9GAMM</name>
<keyword evidence="3 8" id="KW-0436">Ligase</keyword>
<evidence type="ECO:0000256" key="4">
    <source>
        <dbReference type="ARBA" id="ARBA00022684"/>
    </source>
</evidence>
<keyword evidence="4 8" id="KW-0317">Glutathione biosynthesis</keyword>
<evidence type="ECO:0000256" key="9">
    <source>
        <dbReference type="RuleBase" id="RU004391"/>
    </source>
</evidence>
<protein>
    <recommendedName>
        <fullName evidence="8">Glutamate--cysteine ligase</fullName>
        <ecNumber evidence="8">6.3.2.2</ecNumber>
    </recommendedName>
    <alternativeName>
        <fullName evidence="8">Gamma-ECS</fullName>
        <shortName evidence="8">GCS</shortName>
    </alternativeName>
    <alternativeName>
        <fullName evidence="8">Gamma-glutamylcysteine synthetase</fullName>
    </alternativeName>
</protein>
<comment type="catalytic activity">
    <reaction evidence="7 8 9">
        <text>L-cysteine + L-glutamate + ATP = gamma-L-glutamyl-L-cysteine + ADP + phosphate + H(+)</text>
        <dbReference type="Rhea" id="RHEA:13285"/>
        <dbReference type="ChEBI" id="CHEBI:15378"/>
        <dbReference type="ChEBI" id="CHEBI:29985"/>
        <dbReference type="ChEBI" id="CHEBI:30616"/>
        <dbReference type="ChEBI" id="CHEBI:35235"/>
        <dbReference type="ChEBI" id="CHEBI:43474"/>
        <dbReference type="ChEBI" id="CHEBI:58173"/>
        <dbReference type="ChEBI" id="CHEBI:456216"/>
        <dbReference type="EC" id="6.3.2.2"/>
    </reaction>
</comment>
<comment type="pathway">
    <text evidence="1 8 9">Sulfur metabolism; glutathione biosynthesis; glutathione from L-cysteine and L-glutamate: step 1/2.</text>
</comment>
<dbReference type="GO" id="GO:0006750">
    <property type="term" value="P:glutathione biosynthetic process"/>
    <property type="evidence" value="ECO:0007669"/>
    <property type="project" value="UniProtKB-UniRule"/>
</dbReference>
<dbReference type="EMBL" id="RQXW01000022">
    <property type="protein sequence ID" value="RTE64444.1"/>
    <property type="molecule type" value="Genomic_DNA"/>
</dbReference>
<dbReference type="NCBIfam" id="TIGR01434">
    <property type="entry name" value="glu_cys_ligase"/>
    <property type="match status" value="1"/>
</dbReference>
<dbReference type="InterPro" id="IPR007370">
    <property type="entry name" value="Glu_cys_ligase"/>
</dbReference>
<keyword evidence="5 8" id="KW-0547">Nucleotide-binding</keyword>
<dbReference type="UniPathway" id="UPA00142">
    <property type="reaction ID" value="UER00209"/>
</dbReference>
<dbReference type="Proteomes" id="UP000283087">
    <property type="component" value="Unassembled WGS sequence"/>
</dbReference>
<sequence>MSKALEQNLQLIIEKGQILALDGILHGIEKEGLRADAHGSISQTGHPASLGAALTHSHITTDYSEALLEFITPAFPKSAEALEFLQQLHAYAYQHLGDEELWNASMPCHIDNEEAIQIARFGSSNVGRLKYIYRVGLEHRYGKMMQTIAGIHYNFSLPESLWPVLRELQGSQKSLQAFRSSGYFKLIRNFRRSSWLLLYLFGASPALSASFMRGRKHDLEQWDEETLYRPYATSLRMSDLGYSNKAQSALSICFNHLDSYIHSLTEAINTTYPPYEKIGVKTEQGYNQLNNNVLQIENEYYSDIRPKRVALSGEKPVHALLERGVEYIEVRNTDINPLLPVGIDQQQADFLDAFLVTCLLSDPSDVDNHECELINQNNNLVVNQGRAPGLMLTKDNQPISVPEWGSQILSDIRKTAAVLDQVSGDSRYSDAVNAQQAKLDDPALTPSAQILEQMKSSGLSYEAFILQQSRQHRETITRTGLDAEQQQYLDNLGLSSIAEQQQIEMSDTIDFDTYLANYLAQ</sequence>
<dbReference type="InterPro" id="IPR006334">
    <property type="entry name" value="Glut_cys_ligase"/>
</dbReference>
<evidence type="ECO:0000256" key="7">
    <source>
        <dbReference type="ARBA" id="ARBA00048819"/>
    </source>
</evidence>
<evidence type="ECO:0000256" key="1">
    <source>
        <dbReference type="ARBA" id="ARBA00005006"/>
    </source>
</evidence>
<dbReference type="GO" id="GO:0005524">
    <property type="term" value="F:ATP binding"/>
    <property type="evidence" value="ECO:0007669"/>
    <property type="project" value="UniProtKB-KW"/>
</dbReference>
<comment type="similarity">
    <text evidence="2 8">Belongs to the glutamate--cysteine ligase type 1 family. Type 1 subfamily.</text>
</comment>
<dbReference type="InterPro" id="IPR014746">
    <property type="entry name" value="Gln_synth/guanido_kin_cat_dom"/>
</dbReference>
<evidence type="ECO:0000256" key="8">
    <source>
        <dbReference type="HAMAP-Rule" id="MF_00578"/>
    </source>
</evidence>
<dbReference type="EC" id="6.3.2.2" evidence="8"/>
<evidence type="ECO:0000313" key="12">
    <source>
        <dbReference type="Proteomes" id="UP000283087"/>
    </source>
</evidence>
<dbReference type="SUPFAM" id="SSF55931">
    <property type="entry name" value="Glutamine synthetase/guanido kinase"/>
    <property type="match status" value="1"/>
</dbReference>
<dbReference type="GO" id="GO:0046872">
    <property type="term" value="F:metal ion binding"/>
    <property type="evidence" value="ECO:0007669"/>
    <property type="project" value="TreeGrafter"/>
</dbReference>
<organism evidence="11 12">
    <name type="scientific">Amphritea opalescens</name>
    <dbReference type="NCBI Taxonomy" id="2490544"/>
    <lineage>
        <taxon>Bacteria</taxon>
        <taxon>Pseudomonadati</taxon>
        <taxon>Pseudomonadota</taxon>
        <taxon>Gammaproteobacteria</taxon>
        <taxon>Oceanospirillales</taxon>
        <taxon>Oceanospirillaceae</taxon>
        <taxon>Amphritea</taxon>
    </lineage>
</organism>
<accession>A0A430KLW7</accession>
<reference evidence="11 12" key="1">
    <citation type="submission" date="2018-11" db="EMBL/GenBank/DDBJ databases">
        <title>The draft genome sequence of Amphritea opalescens ANRC-JH13T.</title>
        <authorList>
            <person name="Fang Z."/>
            <person name="Zhang Y."/>
            <person name="Han X."/>
        </authorList>
    </citation>
    <scope>NUCLEOTIDE SEQUENCE [LARGE SCALE GENOMIC DNA]</scope>
    <source>
        <strain evidence="11 12">ANRC-JH13</strain>
    </source>
</reference>
<dbReference type="GO" id="GO:0005829">
    <property type="term" value="C:cytosol"/>
    <property type="evidence" value="ECO:0007669"/>
    <property type="project" value="TreeGrafter"/>
</dbReference>
<dbReference type="OrthoDB" id="9803907at2"/>
<proteinExistence type="inferred from homology"/>
<evidence type="ECO:0000313" key="11">
    <source>
        <dbReference type="EMBL" id="RTE64444.1"/>
    </source>
</evidence>
<dbReference type="Pfam" id="PF04262">
    <property type="entry name" value="Glu_cys_ligase"/>
    <property type="match status" value="1"/>
</dbReference>
<comment type="caution">
    <text evidence="11">The sequence shown here is derived from an EMBL/GenBank/DDBJ whole genome shotgun (WGS) entry which is preliminary data.</text>
</comment>
<dbReference type="HAMAP" id="MF_00578">
    <property type="entry name" value="Glu_cys_ligase"/>
    <property type="match status" value="1"/>
</dbReference>
<dbReference type="PANTHER" id="PTHR38761:SF1">
    <property type="entry name" value="GLUTAMATE--CYSTEINE LIGASE"/>
    <property type="match status" value="1"/>
</dbReference>
<dbReference type="PANTHER" id="PTHR38761">
    <property type="entry name" value="GLUTAMATE--CYSTEINE LIGASE"/>
    <property type="match status" value="1"/>
</dbReference>
<evidence type="ECO:0000256" key="3">
    <source>
        <dbReference type="ARBA" id="ARBA00022598"/>
    </source>
</evidence>